<protein>
    <recommendedName>
        <fullName evidence="3">Lipoprotein</fullName>
    </recommendedName>
</protein>
<keyword evidence="2" id="KW-1185">Reference proteome</keyword>
<reference evidence="1" key="1">
    <citation type="submission" date="2022-04" db="EMBL/GenBank/DDBJ databases">
        <title>Halobacillus sp. isolated from saltern.</title>
        <authorList>
            <person name="Won M."/>
            <person name="Lee C.-M."/>
            <person name="Woen H.-Y."/>
            <person name="Kwon S.-W."/>
        </authorList>
    </citation>
    <scope>NUCLEOTIDE SEQUENCE</scope>
    <source>
        <strain evidence="1">SSHM10-5</strain>
    </source>
</reference>
<sequence length="179" mass="20303">MYFRKGMLFFLLTLLLGFSSGCGKMLSEKEAIFQTKEASEEAFKHSDVKPNFNGQALSLYLPTSMEIKEQTNNNMILTGGDNQTYILFFNLMENQTSRLNYKVASSKENNLLLESYRDDSRFSYVRVLPVNDSNEYELQVSVGGVKITTYAEKGELASDSEKMMDIVNSVQYSGSLVRE</sequence>
<accession>A0ABY4HDB4</accession>
<name>A0ABY4HDB4_9BACI</name>
<dbReference type="PROSITE" id="PS51257">
    <property type="entry name" value="PROKAR_LIPOPROTEIN"/>
    <property type="match status" value="1"/>
</dbReference>
<evidence type="ECO:0000313" key="2">
    <source>
        <dbReference type="Proteomes" id="UP000830326"/>
    </source>
</evidence>
<evidence type="ECO:0000313" key="1">
    <source>
        <dbReference type="EMBL" id="UOR11895.1"/>
    </source>
</evidence>
<dbReference type="Proteomes" id="UP000830326">
    <property type="component" value="Chromosome"/>
</dbReference>
<proteinExistence type="predicted"/>
<gene>
    <name evidence="1" type="ORF">MUO15_20465</name>
</gene>
<evidence type="ECO:0008006" key="3">
    <source>
        <dbReference type="Google" id="ProtNLM"/>
    </source>
</evidence>
<organism evidence="1 2">
    <name type="scientific">Halobacillus amylolyticus</name>
    <dbReference type="NCBI Taxonomy" id="2932259"/>
    <lineage>
        <taxon>Bacteria</taxon>
        <taxon>Bacillati</taxon>
        <taxon>Bacillota</taxon>
        <taxon>Bacilli</taxon>
        <taxon>Bacillales</taxon>
        <taxon>Bacillaceae</taxon>
        <taxon>Halobacillus</taxon>
    </lineage>
</organism>
<dbReference type="RefSeq" id="WP_245032298.1">
    <property type="nucleotide sequence ID" value="NZ_CP095075.1"/>
</dbReference>
<dbReference type="EMBL" id="CP095075">
    <property type="protein sequence ID" value="UOR11895.1"/>
    <property type="molecule type" value="Genomic_DNA"/>
</dbReference>